<organism evidence="2 3">
    <name type="scientific">Candidatus Limisoma intestinavium</name>
    <dbReference type="NCBI Taxonomy" id="2840856"/>
    <lineage>
        <taxon>Bacteria</taxon>
        <taxon>Pseudomonadati</taxon>
        <taxon>Bacteroidota</taxon>
        <taxon>Bacteroidia</taxon>
        <taxon>Bacteroidales</taxon>
        <taxon>Candidatus Limisoma</taxon>
    </lineage>
</organism>
<dbReference type="SUPFAM" id="SSF53756">
    <property type="entry name" value="UDP-Glycosyltransferase/glycogen phosphorylase"/>
    <property type="match status" value="1"/>
</dbReference>
<dbReference type="Proteomes" id="UP000824076">
    <property type="component" value="Unassembled WGS sequence"/>
</dbReference>
<reference evidence="2" key="2">
    <citation type="journal article" date="2021" name="PeerJ">
        <title>Extensive microbial diversity within the chicken gut microbiome revealed by metagenomics and culture.</title>
        <authorList>
            <person name="Gilroy R."/>
            <person name="Ravi A."/>
            <person name="Getino M."/>
            <person name="Pursley I."/>
            <person name="Horton D.L."/>
            <person name="Alikhan N.F."/>
            <person name="Baker D."/>
            <person name="Gharbi K."/>
            <person name="Hall N."/>
            <person name="Watson M."/>
            <person name="Adriaenssens E.M."/>
            <person name="Foster-Nyarko E."/>
            <person name="Jarju S."/>
            <person name="Secka A."/>
            <person name="Antonio M."/>
            <person name="Oren A."/>
            <person name="Chaudhuri R.R."/>
            <person name="La Ragione R."/>
            <person name="Hildebrand F."/>
            <person name="Pallen M.J."/>
        </authorList>
    </citation>
    <scope>NUCLEOTIDE SEQUENCE</scope>
    <source>
        <strain evidence="2">17073</strain>
    </source>
</reference>
<dbReference type="PANTHER" id="PTHR46401">
    <property type="entry name" value="GLYCOSYLTRANSFERASE WBBK-RELATED"/>
    <property type="match status" value="1"/>
</dbReference>
<evidence type="ECO:0000313" key="2">
    <source>
        <dbReference type="EMBL" id="HIU39549.1"/>
    </source>
</evidence>
<name>A0A9D1LH44_9BACT</name>
<dbReference type="EMBL" id="DVMS01000218">
    <property type="protein sequence ID" value="HIU39549.1"/>
    <property type="molecule type" value="Genomic_DNA"/>
</dbReference>
<dbReference type="Gene3D" id="3.40.50.2000">
    <property type="entry name" value="Glycogen Phosphorylase B"/>
    <property type="match status" value="1"/>
</dbReference>
<dbReference type="GO" id="GO:0016757">
    <property type="term" value="F:glycosyltransferase activity"/>
    <property type="evidence" value="ECO:0007669"/>
    <property type="project" value="TreeGrafter"/>
</dbReference>
<reference evidence="2" key="1">
    <citation type="submission" date="2020-10" db="EMBL/GenBank/DDBJ databases">
        <authorList>
            <person name="Gilroy R."/>
        </authorList>
    </citation>
    <scope>NUCLEOTIDE SEQUENCE</scope>
    <source>
        <strain evidence="2">17073</strain>
    </source>
</reference>
<proteinExistence type="predicted"/>
<dbReference type="PANTHER" id="PTHR46401:SF2">
    <property type="entry name" value="GLYCOSYLTRANSFERASE WBBK-RELATED"/>
    <property type="match status" value="1"/>
</dbReference>
<dbReference type="Pfam" id="PF13692">
    <property type="entry name" value="Glyco_trans_1_4"/>
    <property type="match status" value="1"/>
</dbReference>
<gene>
    <name evidence="2" type="ORF">IAD18_07785</name>
</gene>
<dbReference type="AlphaFoldDB" id="A0A9D1LH44"/>
<keyword evidence="1" id="KW-0808">Transferase</keyword>
<accession>A0A9D1LH44</accession>
<evidence type="ECO:0000256" key="1">
    <source>
        <dbReference type="ARBA" id="ARBA00022679"/>
    </source>
</evidence>
<comment type="caution">
    <text evidence="2">The sequence shown here is derived from an EMBL/GenBank/DDBJ whole genome shotgun (WGS) entry which is preliminary data.</text>
</comment>
<sequence length="387" mass="45209">MSATGLSELKEITVFCEQGDSSQIRTWSNVPYFFTRALEAHGVKVNRVNLHPSSNLAHKLFYKLWNVFAKGIFRNKFYTYRRTGIYFWIIERRIRKALKTYPNSDINLFLCYNFTTKRWSKKPVVLFSDWTIDYETRIFKGADINSLSWHERKYIDRQRRCIESADCVVCLFPGIAADMRNVYQNPNIFYIGNVVNALEEPDRAMALQRKKEGKEILFVGKKHYLRGAEELLHAFARLRQDMPEARLHIIGMKSGKFKNLPDNVVCHGYLDKGNPQAKQVYYDLLKRCRLFINTTPKWGAFSASVEAMYFYTPVIVEPYGEFVNTFGEDLPFGMYHDSEDGVELLEEKIRAMLTSSDFEKQADAAHAAVAEMTWNNFVERFLELFKK</sequence>
<dbReference type="GO" id="GO:0009103">
    <property type="term" value="P:lipopolysaccharide biosynthetic process"/>
    <property type="evidence" value="ECO:0007669"/>
    <property type="project" value="TreeGrafter"/>
</dbReference>
<evidence type="ECO:0000313" key="3">
    <source>
        <dbReference type="Proteomes" id="UP000824076"/>
    </source>
</evidence>
<protein>
    <submittedName>
        <fullName evidence="2">Glycosyltransferase</fullName>
    </submittedName>
</protein>